<feature type="domain" description="LIM zinc-binding" evidence="14">
    <location>
        <begin position="530"/>
        <end position="590"/>
    </location>
</feature>
<evidence type="ECO:0000256" key="5">
    <source>
        <dbReference type="ARBA" id="ARBA00022737"/>
    </source>
</evidence>
<feature type="compositionally biased region" description="Low complexity" evidence="12">
    <location>
        <begin position="328"/>
        <end position="365"/>
    </location>
</feature>
<dbReference type="CDD" id="cd09326">
    <property type="entry name" value="LIM_CRP_like"/>
    <property type="match status" value="4"/>
</dbReference>
<evidence type="ECO:0000256" key="9">
    <source>
        <dbReference type="ARBA" id="ARBA00023242"/>
    </source>
</evidence>
<dbReference type="PANTHER" id="PTHR24215:SF35">
    <property type="entry name" value="MUSCLE LIM PROTEIN MLP84B"/>
    <property type="match status" value="1"/>
</dbReference>
<dbReference type="InterPro" id="IPR034732">
    <property type="entry name" value="EPHD"/>
</dbReference>
<dbReference type="InterPro" id="IPR001965">
    <property type="entry name" value="Znf_PHD"/>
</dbReference>
<dbReference type="PANTHER" id="PTHR24215">
    <property type="entry name" value="RHO-GTPASE-ACTIVATING PROTEIN LRG1"/>
    <property type="match status" value="1"/>
</dbReference>
<dbReference type="EMBL" id="CP012526">
    <property type="protein sequence ID" value="ALC46660.1"/>
    <property type="molecule type" value="Genomic_DNA"/>
</dbReference>
<evidence type="ECO:0000256" key="1">
    <source>
        <dbReference type="ARBA" id="ARBA00004123"/>
    </source>
</evidence>
<gene>
    <name evidence="16" type="ORF">Dbus_chr3Rg1410</name>
</gene>
<dbReference type="GO" id="GO:0008270">
    <property type="term" value="F:zinc ion binding"/>
    <property type="evidence" value="ECO:0007669"/>
    <property type="project" value="UniProtKB-KW"/>
</dbReference>
<keyword evidence="5" id="KW-0677">Repeat</keyword>
<keyword evidence="8 10" id="KW-0440">LIM domain</keyword>
<dbReference type="InterPro" id="IPR013083">
    <property type="entry name" value="Znf_RING/FYVE/PHD"/>
</dbReference>
<evidence type="ECO:0000256" key="2">
    <source>
        <dbReference type="ARBA" id="ARBA00022541"/>
    </source>
</evidence>
<dbReference type="InterPro" id="IPR001781">
    <property type="entry name" value="Znf_LIM"/>
</dbReference>
<dbReference type="FunFam" id="3.30.40.10:FF:000053">
    <property type="entry name" value="protein AF-10 isoform X2"/>
    <property type="match status" value="1"/>
</dbReference>
<dbReference type="InterPro" id="IPR019786">
    <property type="entry name" value="Zinc_finger_PHD-type_CS"/>
</dbReference>
<dbReference type="Proteomes" id="UP000494163">
    <property type="component" value="Chromosome 3R"/>
</dbReference>
<feature type="region of interest" description="Disordered" evidence="12">
    <location>
        <begin position="441"/>
        <end position="499"/>
    </location>
</feature>
<keyword evidence="9" id="KW-0539">Nucleus</keyword>
<evidence type="ECO:0000256" key="7">
    <source>
        <dbReference type="ARBA" id="ARBA00022833"/>
    </source>
</evidence>
<dbReference type="SMART" id="SM00249">
    <property type="entry name" value="PHD"/>
    <property type="match status" value="2"/>
</dbReference>
<organism evidence="16 17">
    <name type="scientific">Drosophila busckii</name>
    <name type="common">Fruit fly</name>
    <dbReference type="NCBI Taxonomy" id="30019"/>
    <lineage>
        <taxon>Eukaryota</taxon>
        <taxon>Metazoa</taxon>
        <taxon>Ecdysozoa</taxon>
        <taxon>Arthropoda</taxon>
        <taxon>Hexapoda</taxon>
        <taxon>Insecta</taxon>
        <taxon>Pterygota</taxon>
        <taxon>Neoptera</taxon>
        <taxon>Endopterygota</taxon>
        <taxon>Diptera</taxon>
        <taxon>Brachycera</taxon>
        <taxon>Muscomorpha</taxon>
        <taxon>Ephydroidea</taxon>
        <taxon>Drosophilidae</taxon>
        <taxon>Drosophila</taxon>
    </lineage>
</organism>
<feature type="compositionally biased region" description="Low complexity" evidence="12">
    <location>
        <begin position="292"/>
        <end position="307"/>
    </location>
</feature>
<feature type="compositionally biased region" description="Low complexity" evidence="12">
    <location>
        <begin position="441"/>
        <end position="482"/>
    </location>
</feature>
<dbReference type="GO" id="GO:0042805">
    <property type="term" value="F:actinin binding"/>
    <property type="evidence" value="ECO:0007669"/>
    <property type="project" value="TreeGrafter"/>
</dbReference>
<keyword evidence="7 10" id="KW-0862">Zinc</keyword>
<feature type="domain" description="PHD-type" evidence="13">
    <location>
        <begin position="5"/>
        <end position="57"/>
    </location>
</feature>
<dbReference type="GO" id="GO:0030018">
    <property type="term" value="C:Z disc"/>
    <property type="evidence" value="ECO:0007669"/>
    <property type="project" value="TreeGrafter"/>
</dbReference>
<evidence type="ECO:0000256" key="3">
    <source>
        <dbReference type="ARBA" id="ARBA00022553"/>
    </source>
</evidence>
<dbReference type="SMR" id="A0A0M4EQM2"/>
<dbReference type="GO" id="GO:0005634">
    <property type="term" value="C:nucleus"/>
    <property type="evidence" value="ECO:0007669"/>
    <property type="project" value="UniProtKB-SubCell"/>
</dbReference>
<name>A0A0M4EQM2_DROBS</name>
<evidence type="ECO:0000256" key="6">
    <source>
        <dbReference type="ARBA" id="ARBA00022771"/>
    </source>
</evidence>
<dbReference type="Pfam" id="PF13831">
    <property type="entry name" value="PHD_2"/>
    <property type="match status" value="1"/>
</dbReference>
<dbReference type="InterPro" id="IPR019787">
    <property type="entry name" value="Znf_PHD-finger"/>
</dbReference>
<reference evidence="16 17" key="1">
    <citation type="submission" date="2015-08" db="EMBL/GenBank/DDBJ databases">
        <title>Ancestral chromatin configuration constrains chromatin evolution on differentiating sex chromosomes in Drosophila.</title>
        <authorList>
            <person name="Zhou Q."/>
            <person name="Bachtrog D."/>
        </authorList>
    </citation>
    <scope>NUCLEOTIDE SEQUENCE [LARGE SCALE GENOMIC DNA]</scope>
    <source>
        <tissue evidence="16">Whole larvae</tissue>
    </source>
</reference>
<dbReference type="AlphaFoldDB" id="A0A0M4EQM2"/>
<feature type="domain" description="LIM zinc-binding" evidence="14">
    <location>
        <begin position="840"/>
        <end position="901"/>
    </location>
</feature>
<dbReference type="PROSITE" id="PS01359">
    <property type="entry name" value="ZF_PHD_1"/>
    <property type="match status" value="1"/>
</dbReference>
<proteinExistence type="predicted"/>
<evidence type="ECO:0000256" key="12">
    <source>
        <dbReference type="SAM" id="MobiDB-lite"/>
    </source>
</evidence>
<dbReference type="PROSITE" id="PS50016">
    <property type="entry name" value="ZF_PHD_2"/>
    <property type="match status" value="1"/>
</dbReference>
<dbReference type="InterPro" id="IPR049781">
    <property type="entry name" value="AF10/AF17_PHD"/>
</dbReference>
<dbReference type="GO" id="GO:0007517">
    <property type="term" value="P:muscle organ development"/>
    <property type="evidence" value="ECO:0007669"/>
    <property type="project" value="UniProtKB-KW"/>
</dbReference>
<dbReference type="GO" id="GO:0042393">
    <property type="term" value="F:histone binding"/>
    <property type="evidence" value="ECO:0007669"/>
    <property type="project" value="UniProtKB-ARBA"/>
</dbReference>
<dbReference type="SUPFAM" id="SSF57716">
    <property type="entry name" value="Glucocorticoid receptor-like (DNA-binding domain)"/>
    <property type="match status" value="10"/>
</dbReference>
<dbReference type="PROSITE" id="PS51805">
    <property type="entry name" value="EPHD"/>
    <property type="match status" value="1"/>
</dbReference>
<dbReference type="CDD" id="cd15574">
    <property type="entry name" value="PHD_AF10_AF17"/>
    <property type="match status" value="1"/>
</dbReference>
<dbReference type="CDD" id="cd09404">
    <property type="entry name" value="LIM1_MLP84B_like"/>
    <property type="match status" value="1"/>
</dbReference>
<sequence>MKEMVGGCCVCSDERGWPENPLVYCDGQNCTVAVHQACYGIVTVPTGPWYCRKCESLERTSRVRCQICPSRDGALKKTDTCGWAHVVCALYIPEIRFGNVTTMEPIILTLIPQERYSKTCYICLEIGKPNRANVGACMQCNKANCKQQFHVTCAQSLGLLCEEAGNYLDNVKYCGYCQHHYSKLKKGGNVKTIPPYKPIQHDTSSDSCSSPEKEIDSTMNSASTSATSIKITSSSLATNSNSQSSSASNVSSSTKQRKSNASGKSSSSSSSSSSNAAAHSSKDKDKDVIGNSFSHSSTSSSSSSSSSSREKSSKSSKNKESSKESAKETSSSSSNHMPQVSSTANSNSSNTNAAAHVSSSLAAATHSEHSNHAQNSSATAAAATAGSSSAGKLLGGGFGSELHATNTNAAKDATIFGSSNASSVDNLTGAGTSANPLANSNAAASGSGNGNGSKSSTTSTAAAGASSQSNQSLASNSSSATSSKKRKTDAAKSQVTSVHLDDHNSSYRDLIKDVHVSLTDFEKEIEKSSKRCPRCGKSVYAAEERLAGGYVFHKNCFKCSMCNKSLDSTNCTEHERELYCKVCHGRKFGPKGYGFCTGAGTLSIDNGPQFQNGHDAVRNGARMEPRAIARAPEGEGCPRCGGYVYAAEQMLARGRSWHKECFKCGTCKKGLDSILCCEAPDKNIYCKGCYAKQFGPKGYGYGQGGGALQSDCYATDDGAPNMRAAIEVDRIQARPGEGCPRCGGAVYAAEQKLSKGREWHKKCFNCKDCHKTLDSINATDGPDGDVYCRTCYGKKWGPHGYGFACGSGFLQTDGLTEDQISNSRPFVNPDTTSIKAPEGEGCPRCGGAVFAAEQQLSKGKMWHRKCYNCTDCHRPLDSVLACDGPDGDIYCKACYGKHFGPKGFGYGHAPTLVSTSGESTMMYPDGRPLNGARTSGGCPRCGFAVFAAEQMISKSRIWHKRCFYCSDCRKSLDSTNLNDGPDGDIYCRSCYSRNFGPKGVGYGLGAGALTTF</sequence>
<keyword evidence="4 10" id="KW-0479">Metal-binding</keyword>
<evidence type="ECO:0000256" key="8">
    <source>
        <dbReference type="ARBA" id="ARBA00023038"/>
    </source>
</evidence>
<dbReference type="SMART" id="SM00132">
    <property type="entry name" value="LIM"/>
    <property type="match status" value="5"/>
</dbReference>
<evidence type="ECO:0000256" key="11">
    <source>
        <dbReference type="PROSITE-ProRule" id="PRU00146"/>
    </source>
</evidence>
<feature type="compositionally biased region" description="Low complexity" evidence="12">
    <location>
        <begin position="376"/>
        <end position="392"/>
    </location>
</feature>
<evidence type="ECO:0000259" key="14">
    <source>
        <dbReference type="PROSITE" id="PS50023"/>
    </source>
</evidence>
<dbReference type="GO" id="GO:0006355">
    <property type="term" value="P:regulation of DNA-templated transcription"/>
    <property type="evidence" value="ECO:0007669"/>
    <property type="project" value="UniProtKB-ARBA"/>
</dbReference>
<dbReference type="OrthoDB" id="1679758at2759"/>
<feature type="compositionally biased region" description="Basic and acidic residues" evidence="12">
    <location>
        <begin position="308"/>
        <end position="327"/>
    </location>
</feature>
<dbReference type="Pfam" id="PF13832">
    <property type="entry name" value="zf-HC5HC2H_2"/>
    <property type="match status" value="1"/>
</dbReference>
<dbReference type="PROSITE" id="PS50023">
    <property type="entry name" value="LIM_DOMAIN_2"/>
    <property type="match status" value="5"/>
</dbReference>
<keyword evidence="3" id="KW-0597">Phosphoprotein</keyword>
<protein>
    <submittedName>
        <fullName evidence="16">Mlp60A</fullName>
    </submittedName>
</protein>
<comment type="subcellular location">
    <subcellularLocation>
        <location evidence="1">Nucleus</location>
    </subcellularLocation>
</comment>
<dbReference type="OMA" id="PDCFKCT"/>
<feature type="domain" description="LIM zinc-binding" evidence="14">
    <location>
        <begin position="635"/>
        <end position="696"/>
    </location>
</feature>
<evidence type="ECO:0000259" key="15">
    <source>
        <dbReference type="PROSITE" id="PS51805"/>
    </source>
</evidence>
<feature type="compositionally biased region" description="Low complexity" evidence="12">
    <location>
        <begin position="221"/>
        <end position="279"/>
    </location>
</feature>
<dbReference type="PROSITE" id="PS00478">
    <property type="entry name" value="LIM_DOMAIN_1"/>
    <property type="match status" value="4"/>
</dbReference>
<dbReference type="GO" id="GO:0045214">
    <property type="term" value="P:sarcomere organization"/>
    <property type="evidence" value="ECO:0007669"/>
    <property type="project" value="TreeGrafter"/>
</dbReference>
<feature type="domain" description="LIM zinc-binding" evidence="14">
    <location>
        <begin position="737"/>
        <end position="798"/>
    </location>
</feature>
<feature type="domain" description="LIM zinc-binding" evidence="14">
    <location>
        <begin position="936"/>
        <end position="997"/>
    </location>
</feature>
<keyword evidence="17" id="KW-1185">Reference proteome</keyword>
<dbReference type="SUPFAM" id="SSF57903">
    <property type="entry name" value="FYVE/PHD zinc finger"/>
    <property type="match status" value="1"/>
</dbReference>
<dbReference type="Gene3D" id="3.30.40.10">
    <property type="entry name" value="Zinc/RING finger domain, C3HC4 (zinc finger)"/>
    <property type="match status" value="2"/>
</dbReference>
<accession>A0A0M4EQM2</accession>
<dbReference type="STRING" id="30019.A0A0M4EQM2"/>
<feature type="region of interest" description="Disordered" evidence="12">
    <location>
        <begin position="192"/>
        <end position="403"/>
    </location>
</feature>
<dbReference type="FunFam" id="2.10.110.10:FF:000001">
    <property type="entry name" value="Cysteine and glycine-rich protein 1"/>
    <property type="match status" value="5"/>
</dbReference>
<feature type="domain" description="PHD-type" evidence="15">
    <location>
        <begin position="62"/>
        <end position="181"/>
    </location>
</feature>
<dbReference type="FunFam" id="3.30.40.10:FF:000042">
    <property type="entry name" value="protein AF-10 isoform X1"/>
    <property type="match status" value="1"/>
</dbReference>
<keyword evidence="6 11" id="KW-0863">Zinc-finger</keyword>
<dbReference type="Pfam" id="PF00412">
    <property type="entry name" value="LIM"/>
    <property type="match status" value="5"/>
</dbReference>
<evidence type="ECO:0000256" key="4">
    <source>
        <dbReference type="ARBA" id="ARBA00022723"/>
    </source>
</evidence>
<evidence type="ECO:0000313" key="16">
    <source>
        <dbReference type="EMBL" id="ALC46660.1"/>
    </source>
</evidence>
<keyword evidence="2" id="KW-0517">Myogenesis</keyword>
<dbReference type="GO" id="GO:0008307">
    <property type="term" value="F:structural constituent of muscle"/>
    <property type="evidence" value="ECO:0007669"/>
    <property type="project" value="TreeGrafter"/>
</dbReference>
<dbReference type="GO" id="GO:0060537">
    <property type="term" value="P:muscle tissue development"/>
    <property type="evidence" value="ECO:0007669"/>
    <property type="project" value="TreeGrafter"/>
</dbReference>
<evidence type="ECO:0000313" key="17">
    <source>
        <dbReference type="Proteomes" id="UP000494163"/>
    </source>
</evidence>
<dbReference type="InterPro" id="IPR011011">
    <property type="entry name" value="Znf_FYVE_PHD"/>
</dbReference>
<dbReference type="GO" id="GO:0031491">
    <property type="term" value="F:nucleosome binding"/>
    <property type="evidence" value="ECO:0007669"/>
    <property type="project" value="UniProtKB-ARBA"/>
</dbReference>
<evidence type="ECO:0000259" key="13">
    <source>
        <dbReference type="PROSITE" id="PS50016"/>
    </source>
</evidence>
<evidence type="ECO:0000256" key="10">
    <source>
        <dbReference type="PROSITE-ProRule" id="PRU00125"/>
    </source>
</evidence>
<dbReference type="Gene3D" id="2.10.110.10">
    <property type="entry name" value="Cysteine Rich Protein"/>
    <property type="match status" value="5"/>
</dbReference>